<accession>A0ABX2K058</accession>
<keyword evidence="4" id="KW-1185">Reference proteome</keyword>
<keyword evidence="2" id="KW-1133">Transmembrane helix</keyword>
<feature type="compositionally biased region" description="Polar residues" evidence="1">
    <location>
        <begin position="168"/>
        <end position="201"/>
    </location>
</feature>
<sequence>MGGLIRKTGRTSLLTAASVAVTVAISAAHPPSGIAAPEIIRSAHIPGIQLQAIVTGIAETAPTAAAATIAPRRTAAASPLAGLKLPTPQQVLVTLGTIAVAAGWYAAFPITLPTSFVLGAVFNVLVSGVSMQGPILDPVAIIKWSLGIFAGAPFLVAVTVLSALPAGGTSSRVTDPSTPSAAQHTKSGVASSRRTAGTSTNADRKPTAHRNARTAPKASTEKKHSGTANSARPARPKG</sequence>
<proteinExistence type="predicted"/>
<feature type="transmembrane region" description="Helical" evidence="2">
    <location>
        <begin position="115"/>
        <end position="135"/>
    </location>
</feature>
<comment type="caution">
    <text evidence="3">The sequence shown here is derived from an EMBL/GenBank/DDBJ whole genome shotgun (WGS) entry which is preliminary data.</text>
</comment>
<evidence type="ECO:0000256" key="1">
    <source>
        <dbReference type="SAM" id="MobiDB-lite"/>
    </source>
</evidence>
<name>A0ABX2K058_9MYCO</name>
<keyword evidence="2" id="KW-0472">Membrane</keyword>
<dbReference type="EMBL" id="VBSB01000015">
    <property type="protein sequence ID" value="NTY62253.1"/>
    <property type="molecule type" value="Genomic_DNA"/>
</dbReference>
<protein>
    <submittedName>
        <fullName evidence="3">Uncharacterized protein</fullName>
    </submittedName>
</protein>
<evidence type="ECO:0000313" key="4">
    <source>
        <dbReference type="Proteomes" id="UP000708347"/>
    </source>
</evidence>
<dbReference type="RefSeq" id="WP_174399979.1">
    <property type="nucleotide sequence ID" value="NZ_VBSB01000015.1"/>
</dbReference>
<reference evidence="3 4" key="1">
    <citation type="submission" date="2019-05" db="EMBL/GenBank/DDBJ databases">
        <title>Mycolicibacterium sphagni ENV482 genome assembly.</title>
        <authorList>
            <person name="Chen W."/>
            <person name="Faulkner N.W."/>
            <person name="Hyman M.R."/>
        </authorList>
    </citation>
    <scope>NUCLEOTIDE SEQUENCE [LARGE SCALE GENOMIC DNA]</scope>
    <source>
        <strain evidence="3 4">ENV482</strain>
    </source>
</reference>
<evidence type="ECO:0000256" key="2">
    <source>
        <dbReference type="SAM" id="Phobius"/>
    </source>
</evidence>
<feature type="region of interest" description="Disordered" evidence="1">
    <location>
        <begin position="168"/>
        <end position="238"/>
    </location>
</feature>
<gene>
    <name evidence="3" type="ORF">FEG63_22195</name>
</gene>
<organism evidence="3 4">
    <name type="scientific">Mycolicibacterium sphagni</name>
    <dbReference type="NCBI Taxonomy" id="1786"/>
    <lineage>
        <taxon>Bacteria</taxon>
        <taxon>Bacillati</taxon>
        <taxon>Actinomycetota</taxon>
        <taxon>Actinomycetes</taxon>
        <taxon>Mycobacteriales</taxon>
        <taxon>Mycobacteriaceae</taxon>
        <taxon>Mycolicibacterium</taxon>
    </lineage>
</organism>
<feature type="transmembrane region" description="Helical" evidence="2">
    <location>
        <begin position="141"/>
        <end position="164"/>
    </location>
</feature>
<dbReference type="Proteomes" id="UP000708347">
    <property type="component" value="Unassembled WGS sequence"/>
</dbReference>
<evidence type="ECO:0000313" key="3">
    <source>
        <dbReference type="EMBL" id="NTY62253.1"/>
    </source>
</evidence>
<keyword evidence="2" id="KW-0812">Transmembrane</keyword>